<keyword evidence="4 7" id="KW-0479">Metal-binding</keyword>
<dbReference type="Pfam" id="PF16123">
    <property type="entry name" value="HAGH_C"/>
    <property type="match status" value="1"/>
</dbReference>
<dbReference type="InterPro" id="IPR050110">
    <property type="entry name" value="Glyoxalase_II_hydrolase"/>
</dbReference>
<evidence type="ECO:0000313" key="9">
    <source>
        <dbReference type="EMBL" id="MDH6504685.1"/>
    </source>
</evidence>
<dbReference type="Gene3D" id="3.60.15.10">
    <property type="entry name" value="Ribonuclease Z/Hydroxyacylglutathione hydrolase-like"/>
    <property type="match status" value="1"/>
</dbReference>
<dbReference type="SMART" id="SM00849">
    <property type="entry name" value="Lactamase_B"/>
    <property type="match status" value="1"/>
</dbReference>
<comment type="function">
    <text evidence="7">Thiolesterase that catalyzes the hydrolysis of S-D-lactoyl-glutathione to form glutathione and D-lactic acid.</text>
</comment>
<comment type="pathway">
    <text evidence="2 7">Secondary metabolite metabolism; methylglyoxal degradation; (R)-lactate from methylglyoxal: step 2/2.</text>
</comment>
<accession>A0AA43S5U2</accession>
<dbReference type="SUPFAM" id="SSF56281">
    <property type="entry name" value="Metallo-hydrolase/oxidoreductase"/>
    <property type="match status" value="1"/>
</dbReference>
<dbReference type="GO" id="GO:0046872">
    <property type="term" value="F:metal ion binding"/>
    <property type="evidence" value="ECO:0007669"/>
    <property type="project" value="UniProtKB-KW"/>
</dbReference>
<reference evidence="9" key="1">
    <citation type="submission" date="2023-04" db="EMBL/GenBank/DDBJ databases">
        <title>Genome Encyclopedia of Bacteria and Archaea VI: Functional Genomics of Type Strains.</title>
        <authorList>
            <person name="Whitman W."/>
        </authorList>
    </citation>
    <scope>NUCLEOTIDE SEQUENCE</scope>
    <source>
        <strain evidence="9">Enz.4-51</strain>
    </source>
</reference>
<feature type="binding site" evidence="7">
    <location>
        <position position="60"/>
    </location>
    <ligand>
        <name>Zn(2+)</name>
        <dbReference type="ChEBI" id="CHEBI:29105"/>
        <label>1</label>
    </ligand>
</feature>
<dbReference type="AlphaFoldDB" id="A0AA43S5U2"/>
<sequence length="269" mass="29531">MVKNTLLQVWPIPAFDDNYIWCIHDGHSALVVDPGDATPVLQYLSDQKLTLKGILITHHHADHTGGILQLLAALDPKVPVYGPATIDIPGRTHALMEGDKIEIAAPRITFSVNEVPGHTLSHIAYFANMQANVVEPMLFCGDTLFASGCGRLFEGTPTQMTQSLAKFAALPKNTLVYCTHEYTLSNIRFALAVEPNNINLITWAETAAALRQQHLPTLPTTIGQELQVNPFMRCDQAEVIAVAKNISGEKDLPTPAHVLAVIRAWKDRF</sequence>
<dbReference type="GO" id="GO:0004416">
    <property type="term" value="F:hydroxyacylglutathione hydrolase activity"/>
    <property type="evidence" value="ECO:0007669"/>
    <property type="project" value="UniProtKB-UniRule"/>
</dbReference>
<dbReference type="PANTHER" id="PTHR43705:SF1">
    <property type="entry name" value="HYDROXYACYLGLUTATHIONE HYDROLASE GLOB"/>
    <property type="match status" value="1"/>
</dbReference>
<feature type="binding site" evidence="7">
    <location>
        <position position="58"/>
    </location>
    <ligand>
        <name>Zn(2+)</name>
        <dbReference type="ChEBI" id="CHEBI:29105"/>
        <label>1</label>
    </ligand>
</feature>
<dbReference type="InterPro" id="IPR001279">
    <property type="entry name" value="Metallo-B-lactamas"/>
</dbReference>
<evidence type="ECO:0000256" key="1">
    <source>
        <dbReference type="ARBA" id="ARBA00001623"/>
    </source>
</evidence>
<dbReference type="RefSeq" id="WP_083657468.1">
    <property type="nucleotide sequence ID" value="NZ_JAQFIK010000001.1"/>
</dbReference>
<dbReference type="GO" id="GO:0019243">
    <property type="term" value="P:methylglyoxal catabolic process to D-lactate via S-lactoyl-glutathione"/>
    <property type="evidence" value="ECO:0007669"/>
    <property type="project" value="UniProtKB-UniRule"/>
</dbReference>
<dbReference type="InterPro" id="IPR032282">
    <property type="entry name" value="HAGH_C"/>
</dbReference>
<comment type="caution">
    <text evidence="9">The sequence shown here is derived from an EMBL/GenBank/DDBJ whole genome shotgun (WGS) entry which is preliminary data.</text>
</comment>
<dbReference type="InterPro" id="IPR035680">
    <property type="entry name" value="Clx_II_MBL"/>
</dbReference>
<feature type="binding site" evidence="7">
    <location>
        <position position="63"/>
    </location>
    <ligand>
        <name>Zn(2+)</name>
        <dbReference type="ChEBI" id="CHEBI:29105"/>
        <label>2</label>
    </ligand>
</feature>
<evidence type="ECO:0000256" key="5">
    <source>
        <dbReference type="ARBA" id="ARBA00022801"/>
    </source>
</evidence>
<evidence type="ECO:0000256" key="2">
    <source>
        <dbReference type="ARBA" id="ARBA00004963"/>
    </source>
</evidence>
<keyword evidence="10" id="KW-1185">Reference proteome</keyword>
<name>A0AA43S5U2_9BURK</name>
<evidence type="ECO:0000313" key="10">
    <source>
        <dbReference type="Proteomes" id="UP001161160"/>
    </source>
</evidence>
<dbReference type="InterPro" id="IPR017782">
    <property type="entry name" value="Hydroxyacylglutathione_Hdrlase"/>
</dbReference>
<dbReference type="GeneID" id="83595398"/>
<comment type="similarity">
    <text evidence="3 7">Belongs to the metallo-beta-lactamase superfamily. Glyoxalase II family.</text>
</comment>
<protein>
    <recommendedName>
        <fullName evidence="7">Hydroxyacylglutathione hydrolase</fullName>
        <ecNumber evidence="7">3.1.2.6</ecNumber>
    </recommendedName>
    <alternativeName>
        <fullName evidence="7">Glyoxalase II</fullName>
        <shortName evidence="7">Glx II</shortName>
    </alternativeName>
</protein>
<feature type="binding site" evidence="7">
    <location>
        <position position="142"/>
    </location>
    <ligand>
        <name>Zn(2+)</name>
        <dbReference type="ChEBI" id="CHEBI:29105"/>
        <label>2</label>
    </ligand>
</feature>
<comment type="cofactor">
    <cofactor evidence="7">
        <name>Zn(2+)</name>
        <dbReference type="ChEBI" id="CHEBI:29105"/>
    </cofactor>
    <text evidence="7">Binds 2 Zn(2+) ions per subunit.</text>
</comment>
<keyword evidence="6 7" id="KW-0862">Zinc</keyword>
<feature type="binding site" evidence="7">
    <location>
        <position position="118"/>
    </location>
    <ligand>
        <name>Zn(2+)</name>
        <dbReference type="ChEBI" id="CHEBI:29105"/>
        <label>1</label>
    </ligand>
</feature>
<dbReference type="PIRSF" id="PIRSF005457">
    <property type="entry name" value="Glx"/>
    <property type="match status" value="1"/>
</dbReference>
<evidence type="ECO:0000256" key="3">
    <source>
        <dbReference type="ARBA" id="ARBA00006759"/>
    </source>
</evidence>
<dbReference type="NCBIfam" id="TIGR03413">
    <property type="entry name" value="GSH_gloB"/>
    <property type="match status" value="1"/>
</dbReference>
<keyword evidence="5 7" id="KW-0378">Hydrolase</keyword>
<dbReference type="EC" id="3.1.2.6" evidence="7"/>
<evidence type="ECO:0000256" key="6">
    <source>
        <dbReference type="ARBA" id="ARBA00022833"/>
    </source>
</evidence>
<dbReference type="CDD" id="cd07723">
    <property type="entry name" value="hydroxyacylglutathione_hydrolase_MBL-fold"/>
    <property type="match status" value="1"/>
</dbReference>
<dbReference type="PANTHER" id="PTHR43705">
    <property type="entry name" value="HYDROXYACYLGLUTATHIONE HYDROLASE"/>
    <property type="match status" value="1"/>
</dbReference>
<comment type="catalytic activity">
    <reaction evidence="1 7">
        <text>an S-(2-hydroxyacyl)glutathione + H2O = a 2-hydroxy carboxylate + glutathione + H(+)</text>
        <dbReference type="Rhea" id="RHEA:21864"/>
        <dbReference type="ChEBI" id="CHEBI:15377"/>
        <dbReference type="ChEBI" id="CHEBI:15378"/>
        <dbReference type="ChEBI" id="CHEBI:57925"/>
        <dbReference type="ChEBI" id="CHEBI:58896"/>
        <dbReference type="ChEBI" id="CHEBI:71261"/>
        <dbReference type="EC" id="3.1.2.6"/>
    </reaction>
</comment>
<evidence type="ECO:0000256" key="4">
    <source>
        <dbReference type="ARBA" id="ARBA00022723"/>
    </source>
</evidence>
<evidence type="ECO:0000256" key="7">
    <source>
        <dbReference type="HAMAP-Rule" id="MF_01374"/>
    </source>
</evidence>
<gene>
    <name evidence="7" type="primary">gloB</name>
    <name evidence="9" type="ORF">M2127_002011</name>
</gene>
<feature type="domain" description="Metallo-beta-lactamase" evidence="8">
    <location>
        <begin position="17"/>
        <end position="180"/>
    </location>
</feature>
<dbReference type="EMBL" id="JARXYA010000011">
    <property type="protein sequence ID" value="MDH6504685.1"/>
    <property type="molecule type" value="Genomic_DNA"/>
</dbReference>
<feature type="binding site" evidence="7">
    <location>
        <position position="62"/>
    </location>
    <ligand>
        <name>Zn(2+)</name>
        <dbReference type="ChEBI" id="CHEBI:29105"/>
        <label>2</label>
    </ligand>
</feature>
<organism evidence="9 10">
    <name type="scientific">Polynucleobacter sphagniphilus</name>
    <dbReference type="NCBI Taxonomy" id="1743169"/>
    <lineage>
        <taxon>Bacteria</taxon>
        <taxon>Pseudomonadati</taxon>
        <taxon>Pseudomonadota</taxon>
        <taxon>Betaproteobacteria</taxon>
        <taxon>Burkholderiales</taxon>
        <taxon>Burkholderiaceae</taxon>
        <taxon>Polynucleobacter</taxon>
    </lineage>
</organism>
<dbReference type="HAMAP" id="MF_01374">
    <property type="entry name" value="Glyoxalase_2"/>
    <property type="match status" value="1"/>
</dbReference>
<proteinExistence type="inferred from homology"/>
<comment type="subunit">
    <text evidence="7">Monomer.</text>
</comment>
<dbReference type="Proteomes" id="UP001161160">
    <property type="component" value="Unassembled WGS sequence"/>
</dbReference>
<evidence type="ECO:0000259" key="8">
    <source>
        <dbReference type="SMART" id="SM00849"/>
    </source>
</evidence>
<dbReference type="Pfam" id="PF00753">
    <property type="entry name" value="Lactamase_B"/>
    <property type="match status" value="1"/>
</dbReference>
<feature type="binding site" evidence="7">
    <location>
        <position position="180"/>
    </location>
    <ligand>
        <name>Zn(2+)</name>
        <dbReference type="ChEBI" id="CHEBI:29105"/>
        <label>2</label>
    </ligand>
</feature>
<dbReference type="InterPro" id="IPR036866">
    <property type="entry name" value="RibonucZ/Hydroxyglut_hydro"/>
</dbReference>
<feature type="binding site" evidence="7">
    <location>
        <position position="142"/>
    </location>
    <ligand>
        <name>Zn(2+)</name>
        <dbReference type="ChEBI" id="CHEBI:29105"/>
        <label>1</label>
    </ligand>
</feature>